<dbReference type="EMBL" id="CAJGYO010000005">
    <property type="protein sequence ID" value="CAD6229034.1"/>
    <property type="molecule type" value="Genomic_DNA"/>
</dbReference>
<dbReference type="GO" id="GO:0000127">
    <property type="term" value="C:transcription factor TFIIIC complex"/>
    <property type="evidence" value="ECO:0007669"/>
    <property type="project" value="TreeGrafter"/>
</dbReference>
<gene>
    <name evidence="5" type="ORF">NCGR_LOCUS19675</name>
</gene>
<dbReference type="Gene3D" id="2.130.10.10">
    <property type="entry name" value="YVTN repeat-like/Quinoprotein amine dehydrogenase"/>
    <property type="match status" value="1"/>
</dbReference>
<feature type="region of interest" description="Disordered" evidence="4">
    <location>
        <begin position="874"/>
        <end position="901"/>
    </location>
</feature>
<dbReference type="SMART" id="SM00320">
    <property type="entry name" value="WD40"/>
    <property type="match status" value="4"/>
</dbReference>
<name>A0A811NVS9_9POAL</name>
<feature type="region of interest" description="Disordered" evidence="4">
    <location>
        <begin position="1360"/>
        <end position="1388"/>
    </location>
</feature>
<dbReference type="SMART" id="SM00384">
    <property type="entry name" value="AT_hook"/>
    <property type="match status" value="9"/>
</dbReference>
<evidence type="ECO:0000256" key="4">
    <source>
        <dbReference type="SAM" id="MobiDB-lite"/>
    </source>
</evidence>
<dbReference type="InterPro" id="IPR001680">
    <property type="entry name" value="WD40_rpt"/>
</dbReference>
<protein>
    <recommendedName>
        <fullName evidence="7">Transducin/WD40 repeat-like superfamily protein</fullName>
    </recommendedName>
</protein>
<dbReference type="GO" id="GO:0005634">
    <property type="term" value="C:nucleus"/>
    <property type="evidence" value="ECO:0007669"/>
    <property type="project" value="UniProtKB-SubCell"/>
</dbReference>
<feature type="region of interest" description="Disordered" evidence="4">
    <location>
        <begin position="332"/>
        <end position="356"/>
    </location>
</feature>
<reference evidence="5" key="1">
    <citation type="submission" date="2020-10" db="EMBL/GenBank/DDBJ databases">
        <authorList>
            <person name="Han B."/>
            <person name="Lu T."/>
            <person name="Zhao Q."/>
            <person name="Huang X."/>
            <person name="Zhao Y."/>
        </authorList>
    </citation>
    <scope>NUCLEOTIDE SEQUENCE</scope>
</reference>
<evidence type="ECO:0008006" key="7">
    <source>
        <dbReference type="Google" id="ProtNLM"/>
    </source>
</evidence>
<sequence length="1496" mass="161061">MAAAPPGAGEDIKDAVEVCLFDESADGFLRTVRAISELVDKEPEPDFPEAEVEQLSSSITFLREWRHFSYEPKSVTFTNGTDSTSSRDDMHSVTLPQFSSASVPQITPQEDRRDNTVSFDFILYAGGNVWALDWCPRLCDKPDSSINCEYLAVSAHPPGSSYHKLGMPLTGRGIIQVWCLLAPFEDAHSRRSMNVCNNSNRRGRPRKIPCSDKLEPVPKGPRGRPKKRPCSDQLEPVPKRPRGRPRKYPLPDAKFEGSSPNGESQDIIVFDPLCTSSVIPDDLPLAYVMPTAKSVQSTPKRGRGRPRKNPSDKLTLSSGIVSEDVCTAPPPTTAICTKPKRPRGRPRKYPIPMNGGSVSGADVELGKETTCQPASFGCSLDHTACTEFNANLSIVAVDAALPLIDKLTCSSGTVSGDVCTAPSPTTAICTKPKKPRGRPRKYPVPINARSVSGTVSGDVCTALSPTTAICTKPKKPRGRPRKYPVPINGRSVSGTDAELGQETICQPVSFDCSLDHTVCTEFNANLSIVPVDAALPIVDELCSSSGAVVKESVCTEPSPATATRKQPTRTRVRPRKYSDTMIELGKDTTGQPDLSSMGHTACTEANSSFSIVAVDASSPFTSSSTATCDNKSKGQRIRGNDKKKTISNALYCPVVSGVESQRICSTEILPNDPAVSVENALPTAQNVVSMNELCSASLLNCEGNACKGALSDDSVLPIHISPKSSNKRESSGRRGRGRPKKIPLSAGTGRFVASGASLPKTTSVLTSSNNLTSLNKSGGKFIVSSLGSCGCDIEKCSVHSGVLLSDDASPAHGLHNANCKEESNTKIGKGGCRKKPVSAEHSHLTDFNVKEQKMQTTPKSGDPVVLVENCMEGQGPRKAGGQLQRIPASNERSGTSVGGETHKIETLSTPMTKGSSKNDDMAHGAGLNQSKNAIVGCRGMKVTESNTANYTSHCNENARANQVAPSFKNSDRVIDETEAAEFVPLKESREDDSMFSCVNSNSSSFTRGIAQPRVVLCLAHNGKVAWDIKWKPPLLSQPEQKSRLGFLAVLLGNGTLEVWEVPSPCMIQKIYSPSKVEGSDPRFLKLQPVFRCVKVKCRNRQSIPLTVDWSPSPPHDMILAGCHDGTVALWNFSMNLPTQDSKPFMCVTADSVPIRALSWAPYISEESTNTFVTAGEDGLKFWDLRDPYHPLWELTTAPKAVLSLHWLKDGRGIVISLEDGTLKFLSLPRIANDVPATGRPFAGTKTQGVVTYQLSEYLIWSVHASEPTGCAAYCGADGTAVYFQLNSRFWDKEPGRNRVPYFLSGSLSEEGENIKIGSRLQTSPLPNVPVVTKRGSKPCQNIVQALATSDVTGLLTCQLNSPTGNSDAVNPEVHDDQDDGRSEEQGASAVNQELDGDRDDGHSEEQAAGIVNTEFGDDQDDGHSEEQGAGAIILASPTKEENDGTWNSKGGESPKDLKVIPPNSVALHQVRWNMNKGSERWLCYGGAAGIIRCQRI</sequence>
<dbReference type="SUPFAM" id="SSF50978">
    <property type="entry name" value="WD40 repeat-like"/>
    <property type="match status" value="1"/>
</dbReference>
<feature type="region of interest" description="Disordered" evidence="4">
    <location>
        <begin position="1436"/>
        <end position="1457"/>
    </location>
</feature>
<evidence type="ECO:0000256" key="1">
    <source>
        <dbReference type="ARBA" id="ARBA00004123"/>
    </source>
</evidence>
<dbReference type="OrthoDB" id="4703at2759"/>
<evidence type="ECO:0000313" key="5">
    <source>
        <dbReference type="EMBL" id="CAD6229034.1"/>
    </source>
</evidence>
<evidence type="ECO:0000256" key="3">
    <source>
        <dbReference type="ARBA" id="ARBA00023242"/>
    </source>
</evidence>
<feature type="region of interest" description="Disordered" evidence="4">
    <location>
        <begin position="717"/>
        <end position="746"/>
    </location>
</feature>
<keyword evidence="2" id="KW-0804">Transcription</keyword>
<dbReference type="PANTHER" id="PTHR15052">
    <property type="entry name" value="RNA POLYMERASE III TRANSCRIPTION INITIATION FACTOR COMPLEX SUBUNIT"/>
    <property type="match status" value="1"/>
</dbReference>
<dbReference type="PRINTS" id="PR00929">
    <property type="entry name" value="ATHOOK"/>
</dbReference>
<dbReference type="InterPro" id="IPR017956">
    <property type="entry name" value="AT_hook_DNA-bd_motif"/>
</dbReference>
<feature type="compositionally biased region" description="Basic residues" evidence="4">
    <location>
        <begin position="338"/>
        <end position="348"/>
    </location>
</feature>
<dbReference type="InterPro" id="IPR052416">
    <property type="entry name" value="GTF3C_component"/>
</dbReference>
<dbReference type="GO" id="GO:0006383">
    <property type="term" value="P:transcription by RNA polymerase III"/>
    <property type="evidence" value="ECO:0007669"/>
    <property type="project" value="TreeGrafter"/>
</dbReference>
<evidence type="ECO:0000256" key="2">
    <source>
        <dbReference type="ARBA" id="ARBA00023163"/>
    </source>
</evidence>
<dbReference type="InterPro" id="IPR036322">
    <property type="entry name" value="WD40_repeat_dom_sf"/>
</dbReference>
<evidence type="ECO:0000313" key="6">
    <source>
        <dbReference type="Proteomes" id="UP000604825"/>
    </source>
</evidence>
<comment type="caution">
    <text evidence="5">The sequence shown here is derived from an EMBL/GenBank/DDBJ whole genome shotgun (WGS) entry which is preliminary data.</text>
</comment>
<feature type="region of interest" description="Disordered" evidence="4">
    <location>
        <begin position="293"/>
        <end position="315"/>
    </location>
</feature>
<dbReference type="Proteomes" id="UP000604825">
    <property type="component" value="Unassembled WGS sequence"/>
</dbReference>
<comment type="subcellular location">
    <subcellularLocation>
        <location evidence="1">Nucleus</location>
    </subcellularLocation>
</comment>
<dbReference type="FunFam" id="2.130.10.10:FF:000777">
    <property type="entry name" value="Transducin/WD40 repeat-like superfamily protein"/>
    <property type="match status" value="1"/>
</dbReference>
<dbReference type="InterPro" id="IPR015943">
    <property type="entry name" value="WD40/YVTN_repeat-like_dom_sf"/>
</dbReference>
<dbReference type="GO" id="GO:0006355">
    <property type="term" value="P:regulation of DNA-templated transcription"/>
    <property type="evidence" value="ECO:0007669"/>
    <property type="project" value="InterPro"/>
</dbReference>
<keyword evidence="6" id="KW-1185">Reference proteome</keyword>
<proteinExistence type="predicted"/>
<dbReference type="GO" id="GO:0003677">
    <property type="term" value="F:DNA binding"/>
    <property type="evidence" value="ECO:0007669"/>
    <property type="project" value="InterPro"/>
</dbReference>
<dbReference type="PANTHER" id="PTHR15052:SF2">
    <property type="entry name" value="GENERAL TRANSCRIPTION FACTOR 3C POLYPEPTIDE 2"/>
    <property type="match status" value="1"/>
</dbReference>
<dbReference type="InterPro" id="IPR000637">
    <property type="entry name" value="HMGI/Y_DNA-bd_CS"/>
</dbReference>
<dbReference type="PROSITE" id="PS00354">
    <property type="entry name" value="HMGI_Y"/>
    <property type="match status" value="2"/>
</dbReference>
<organism evidence="5 6">
    <name type="scientific">Miscanthus lutarioriparius</name>
    <dbReference type="NCBI Taxonomy" id="422564"/>
    <lineage>
        <taxon>Eukaryota</taxon>
        <taxon>Viridiplantae</taxon>
        <taxon>Streptophyta</taxon>
        <taxon>Embryophyta</taxon>
        <taxon>Tracheophyta</taxon>
        <taxon>Spermatophyta</taxon>
        <taxon>Magnoliopsida</taxon>
        <taxon>Liliopsida</taxon>
        <taxon>Poales</taxon>
        <taxon>Poaceae</taxon>
        <taxon>PACMAD clade</taxon>
        <taxon>Panicoideae</taxon>
        <taxon>Andropogonodae</taxon>
        <taxon>Andropogoneae</taxon>
        <taxon>Saccharinae</taxon>
        <taxon>Miscanthus</taxon>
    </lineage>
</organism>
<feature type="region of interest" description="Disordered" evidence="4">
    <location>
        <begin position="194"/>
        <end position="263"/>
    </location>
</feature>
<keyword evidence="3" id="KW-0539">Nucleus</keyword>
<accession>A0A811NVS9</accession>